<dbReference type="RefSeq" id="WP_304377281.1">
    <property type="nucleotide sequence ID" value="NZ_JAUOZU010000010.1"/>
</dbReference>
<reference evidence="3" key="1">
    <citation type="journal article" date="2015" name="Int. J. Syst. Evol. Microbiol.">
        <title>Rhizobium alvei sp. nov., isolated from a freshwater river.</title>
        <authorList>
            <person name="Sheu S.Y."/>
            <person name="Huang H.W."/>
            <person name="Young C.C."/>
            <person name="Chen W.M."/>
        </authorList>
    </citation>
    <scope>NUCLEOTIDE SEQUENCE</scope>
    <source>
        <strain evidence="3">TNR-22</strain>
    </source>
</reference>
<dbReference type="EMBL" id="JAUOZU010000010">
    <property type="protein sequence ID" value="MDO6965357.1"/>
    <property type="molecule type" value="Genomic_DNA"/>
</dbReference>
<dbReference type="PANTHER" id="PTHR38340:SF1">
    <property type="entry name" value="S-LAYER PROTEIN"/>
    <property type="match status" value="1"/>
</dbReference>
<dbReference type="PRINTS" id="PR00313">
    <property type="entry name" value="CABNDNGRPT"/>
</dbReference>
<keyword evidence="4" id="KW-1185">Reference proteome</keyword>
<dbReference type="InterPro" id="IPR050557">
    <property type="entry name" value="RTX_toxin/Mannuronan_C5-epim"/>
</dbReference>
<comment type="subcellular location">
    <subcellularLocation>
        <location evidence="1">Secreted</location>
    </subcellularLocation>
</comment>
<keyword evidence="2" id="KW-0964">Secreted</keyword>
<comment type="caution">
    <text evidence="3">The sequence shown here is derived from an EMBL/GenBank/DDBJ whole genome shotgun (WGS) entry which is preliminary data.</text>
</comment>
<reference evidence="3" key="2">
    <citation type="submission" date="2023-07" db="EMBL/GenBank/DDBJ databases">
        <authorList>
            <person name="Shen H."/>
        </authorList>
    </citation>
    <scope>NUCLEOTIDE SEQUENCE</scope>
    <source>
        <strain evidence="3">TNR-22</strain>
    </source>
</reference>
<proteinExistence type="predicted"/>
<evidence type="ECO:0000256" key="2">
    <source>
        <dbReference type="ARBA" id="ARBA00022525"/>
    </source>
</evidence>
<accession>A0ABT8YNX7</accession>
<name>A0ABT8YNX7_9HYPH</name>
<gene>
    <name evidence="3" type="ORF">Q4481_15430</name>
</gene>
<dbReference type="InterPro" id="IPR011049">
    <property type="entry name" value="Serralysin-like_metalloprot_C"/>
</dbReference>
<evidence type="ECO:0000256" key="1">
    <source>
        <dbReference type="ARBA" id="ARBA00004613"/>
    </source>
</evidence>
<dbReference type="InterPro" id="IPR018511">
    <property type="entry name" value="Hemolysin-typ_Ca-bd_CS"/>
</dbReference>
<dbReference type="PANTHER" id="PTHR38340">
    <property type="entry name" value="S-LAYER PROTEIN"/>
    <property type="match status" value="1"/>
</dbReference>
<organism evidence="3 4">
    <name type="scientific">Rhizobium alvei</name>
    <dbReference type="NCBI Taxonomy" id="1132659"/>
    <lineage>
        <taxon>Bacteria</taxon>
        <taxon>Pseudomonadati</taxon>
        <taxon>Pseudomonadota</taxon>
        <taxon>Alphaproteobacteria</taxon>
        <taxon>Hyphomicrobiales</taxon>
        <taxon>Rhizobiaceae</taxon>
        <taxon>Rhizobium/Agrobacterium group</taxon>
        <taxon>Rhizobium</taxon>
    </lineage>
</organism>
<dbReference type="Gene3D" id="2.150.10.10">
    <property type="entry name" value="Serralysin-like metalloprotease, C-terminal"/>
    <property type="match status" value="5"/>
</dbReference>
<dbReference type="InterPro" id="IPR001343">
    <property type="entry name" value="Hemolysn_Ca-bd"/>
</dbReference>
<dbReference type="Pfam" id="PF00353">
    <property type="entry name" value="HemolysinCabind"/>
    <property type="match status" value="7"/>
</dbReference>
<evidence type="ECO:0000313" key="4">
    <source>
        <dbReference type="Proteomes" id="UP001174932"/>
    </source>
</evidence>
<protein>
    <submittedName>
        <fullName evidence="3">Calcium-binding protein</fullName>
    </submittedName>
</protein>
<dbReference type="PROSITE" id="PS00330">
    <property type="entry name" value="HEMOLYSIN_CALCIUM"/>
    <property type="match status" value="5"/>
</dbReference>
<dbReference type="SUPFAM" id="SSF51120">
    <property type="entry name" value="beta-Roll"/>
    <property type="match status" value="4"/>
</dbReference>
<dbReference type="Proteomes" id="UP001174932">
    <property type="component" value="Unassembled WGS sequence"/>
</dbReference>
<sequence>MATLYGTTANNSVIGSTSSDVIYGYAEGTFPENEFGNDYLRGGAGNDRLYGGGGNDTLVGDEGSDTLYGHDGDDLLLGGEGNDQFDGGAGNDTFVITDSKYDGFDGGLGTDTIRLDDHIAYQYLALPLTKAVETLDLNGFILSGSAYGDEFDLSGLVTFNYAGTVIDLGEGNDEFIGFAGADHVRGGNGNDTLAGGGGNDVLSGGNGSDSFDGGAGKDLFLIDDDNSDTFLGGDGFDRVRLEGASVRYRLILDAAAGVERLEQAGFALNGTSSGDIFDFSGLSALVLSGPTIDLGIGNDTYTGFTGSDKVNGGGGSDTLRVGDGNDTLIGGSGSDQLYGEAGNDLFVIGDSADDSYWGGSGSDTIRLGEAAVRSTFSLDTDASIEKLDLSSFRLSGSSLSDRFDLSGISVLDGKNRLIDLNGGNDVFLGYAGADKVFGDSGNDTLTTGNGDDVIDGGTGADRMNGGKGNDIYTVDDGLDRVIELGGAGNDTIRSWTTYTLASNVETMILLGNDGINGKGNGLANVISGNAGANGLAGAGGNDTISGLDGNDRLAGEMGADKLSGGRGNDLFLFKTVADSTVSALGRDTILDFGGADRIDLSTIDANSGQGGNRAFTFIGTRDFSGAAGQLRFEAKGADLLVYGDVDGDGSADFAIQLNGVESLVRSDFIL</sequence>
<evidence type="ECO:0000313" key="3">
    <source>
        <dbReference type="EMBL" id="MDO6965357.1"/>
    </source>
</evidence>